<feature type="compositionally biased region" description="Low complexity" evidence="2">
    <location>
        <begin position="193"/>
        <end position="202"/>
    </location>
</feature>
<evidence type="ECO:0000313" key="4">
    <source>
        <dbReference type="WBParaSite" id="SSTP_0000216400.1"/>
    </source>
</evidence>
<accession>A0A0K0DY50</accession>
<feature type="compositionally biased region" description="Polar residues" evidence="2">
    <location>
        <begin position="182"/>
        <end position="192"/>
    </location>
</feature>
<dbReference type="PANTHER" id="PTHR22227:SF6">
    <property type="entry name" value="FAMILY WITH SEQUENCE SIMILARITY 122B ISOFORM X1"/>
    <property type="match status" value="1"/>
</dbReference>
<dbReference type="WBParaSite" id="TCONS_00009082.p1">
    <property type="protein sequence ID" value="TCONS_00009082.p1"/>
    <property type="gene ID" value="XLOC_006930"/>
</dbReference>
<feature type="region of interest" description="Disordered" evidence="2">
    <location>
        <begin position="182"/>
        <end position="203"/>
    </location>
</feature>
<feature type="region of interest" description="Disordered" evidence="2">
    <location>
        <begin position="120"/>
        <end position="140"/>
    </location>
</feature>
<dbReference type="WBParaSite" id="SSTP_0000216400.1">
    <property type="protein sequence ID" value="SSTP_0000216400.1"/>
    <property type="gene ID" value="SSTP_0000216400"/>
</dbReference>
<feature type="region of interest" description="Disordered" evidence="2">
    <location>
        <begin position="357"/>
        <end position="379"/>
    </location>
</feature>
<dbReference type="STRING" id="6248.A0A0K0DY50"/>
<organism evidence="4">
    <name type="scientific">Strongyloides stercoralis</name>
    <name type="common">Threadworm</name>
    <dbReference type="NCBI Taxonomy" id="6248"/>
    <lineage>
        <taxon>Eukaryota</taxon>
        <taxon>Metazoa</taxon>
        <taxon>Ecdysozoa</taxon>
        <taxon>Nematoda</taxon>
        <taxon>Chromadorea</taxon>
        <taxon>Rhabditida</taxon>
        <taxon>Tylenchina</taxon>
        <taxon>Panagrolaimomorpha</taxon>
        <taxon>Strongyloidoidea</taxon>
        <taxon>Strongyloididae</taxon>
        <taxon>Strongyloides</taxon>
    </lineage>
</organism>
<proteinExistence type="inferred from homology"/>
<evidence type="ECO:0000313" key="5">
    <source>
        <dbReference type="WBParaSite" id="TCONS_00009082.p1"/>
    </source>
</evidence>
<dbReference type="PANTHER" id="PTHR22227">
    <property type="entry name" value="FAMILY WITH SEQUENCE SIMILARITY 122B ISOFORM X1"/>
    <property type="match status" value="1"/>
</dbReference>
<name>A0A0K0DY50_STRER</name>
<dbReference type="GO" id="GO:0004865">
    <property type="term" value="F:protein serine/threonine phosphatase inhibitor activity"/>
    <property type="evidence" value="ECO:0007669"/>
    <property type="project" value="InterPro"/>
</dbReference>
<comment type="similarity">
    <text evidence="1">Belongs to the FAM122 family.</text>
</comment>
<protein>
    <submittedName>
        <fullName evidence="4 5">Uncharacterized protein</fullName>
    </submittedName>
</protein>
<feature type="region of interest" description="Disordered" evidence="2">
    <location>
        <begin position="230"/>
        <end position="250"/>
    </location>
</feature>
<evidence type="ECO:0000256" key="1">
    <source>
        <dbReference type="ARBA" id="ARBA00006725"/>
    </source>
</evidence>
<evidence type="ECO:0000256" key="2">
    <source>
        <dbReference type="SAM" id="MobiDB-lite"/>
    </source>
</evidence>
<evidence type="ECO:0000313" key="3">
    <source>
        <dbReference type="Proteomes" id="UP000035681"/>
    </source>
</evidence>
<dbReference type="InterPro" id="IPR026716">
    <property type="entry name" value="PBIR1/2/3"/>
</dbReference>
<dbReference type="Proteomes" id="UP000035681">
    <property type="component" value="Unplaced"/>
</dbReference>
<reference evidence="4" key="1">
    <citation type="submission" date="2015-08" db="UniProtKB">
        <authorList>
            <consortium name="WormBaseParasite"/>
        </authorList>
    </citation>
    <scope>IDENTIFICATION</scope>
</reference>
<dbReference type="AlphaFoldDB" id="A0A0K0DY50"/>
<sequence>MNNPTTSTSTGQSTSLSSLVSFSKPSFSTPASPAQNINFSKPPSPILPKVLSRSRILKIKRDETSVVDDEVAHERYLQASQKVSLSFRDIFIDDNNIEVRKRANSCIEPISVLTSVSTIPLSSSSSSPKMSLEGNSSSLQKQCYSPSTNQIVENNLPYSPSPTPSPTRHRILRSCSPRTLLSRPSSINNIGQGTTSSTLTGLKRPRPDTLSVCSSPYQYDSDCESVSSTISSTSSTGIQTTTSSSTTPVSTNNTFRNSLFSAKKPKLARNCPSPLTKVSTTPTEGFVLTSFNNFPTNELSYRDIMEFESDNTSNVITSANFIEPSTIVRNGCDKFKTGSTKIAKNLNEEKVSSSTFMKPISPSIQNNKDKKKISNNDVVNSNNSQIKTTFCDDKTQKTLLSRDDNDICKNFNTNSIVNTTGDFSFQNNFRDTVSPINTRIPTQDGLM</sequence>
<keyword evidence="3" id="KW-1185">Reference proteome</keyword>